<dbReference type="InterPro" id="IPR036188">
    <property type="entry name" value="FAD/NAD-bd_sf"/>
</dbReference>
<evidence type="ECO:0000313" key="6">
    <source>
        <dbReference type="EMBL" id="KAK9871978.1"/>
    </source>
</evidence>
<organism evidence="6 7">
    <name type="scientific">Henosepilachna vigintioctopunctata</name>
    <dbReference type="NCBI Taxonomy" id="420089"/>
    <lineage>
        <taxon>Eukaryota</taxon>
        <taxon>Metazoa</taxon>
        <taxon>Ecdysozoa</taxon>
        <taxon>Arthropoda</taxon>
        <taxon>Hexapoda</taxon>
        <taxon>Insecta</taxon>
        <taxon>Pterygota</taxon>
        <taxon>Neoptera</taxon>
        <taxon>Endopterygota</taxon>
        <taxon>Coleoptera</taxon>
        <taxon>Polyphaga</taxon>
        <taxon>Cucujiformia</taxon>
        <taxon>Coccinelloidea</taxon>
        <taxon>Coccinellidae</taxon>
        <taxon>Epilachninae</taxon>
        <taxon>Epilachnini</taxon>
        <taxon>Henosepilachna</taxon>
    </lineage>
</organism>
<evidence type="ECO:0000259" key="5">
    <source>
        <dbReference type="PROSITE" id="PS00624"/>
    </source>
</evidence>
<comment type="cofactor">
    <cofactor evidence="2">
        <name>FAD</name>
        <dbReference type="ChEBI" id="CHEBI:57692"/>
    </cofactor>
</comment>
<sequence length="622" mass="69407">MNCGVQGLEIPCPSNINGISGNLFLALINTLFASQCLLGRKDIYPSDSGDKLSDNDEFDFIVIGAGSAGSVVASRLSEDGRYNVLLLEAGGYPSATSDIPSLLFSLQGTEEDWQFETAPTDSSCLGMKNGACNWPRGKVLGGTSSINVNLYIRGNKRDYDRWSELGNDDWNYDNVLPYFKMSEKLNVPDLHDSDKYGRMGPLTLSRYIYDEPIRTAILQSAKEFGYPSLEEEEPLGFFDAVMTIEDGVRVNSAKAFLGGNKDMENLVLATNAHVNRILINKETKAATGVEAQIRGKKMTFRATKEVILSAGAIGSPQILMLSGIGPKDHLEKMGIEVVQDLKVGENLQDHMIYGSLYTKVNTFASRTMKPHDLIDEFYKYFMYRQGAVAQVRLTNLQGFINTKNNSQYPNIQLMFVYNEQNDVLITELMKCANFEDEVSRNILHYNERFKTLAFFPTLLNPKSRGKILLRSADPLDKPLIYSGYVTDEKGEDIETMLEAIRFIEKMIGTEAFRRLDAEILDIQIPKCKKFDFDSDDYWKCAVRNLGTTLYHPAGTCKMGPKSDPGAVVNSRLQVHGLKKLRVIDASIMPLITSGNTNAPTIMIGQKGAQMILDDHDIKHEEL</sequence>
<comment type="caution">
    <text evidence="6">The sequence shown here is derived from an EMBL/GenBank/DDBJ whole genome shotgun (WGS) entry which is preliminary data.</text>
</comment>
<evidence type="ECO:0000256" key="3">
    <source>
        <dbReference type="RuleBase" id="RU003968"/>
    </source>
</evidence>
<feature type="binding site" evidence="2">
    <location>
        <position position="139"/>
    </location>
    <ligand>
        <name>FAD</name>
        <dbReference type="ChEBI" id="CHEBI:57692"/>
    </ligand>
</feature>
<dbReference type="Pfam" id="PF05199">
    <property type="entry name" value="GMC_oxred_C"/>
    <property type="match status" value="1"/>
</dbReference>
<protein>
    <recommendedName>
        <fullName evidence="4 5">Glucose-methanol-choline oxidoreductase N-terminal domain-containing protein</fullName>
    </recommendedName>
</protein>
<dbReference type="InterPro" id="IPR000172">
    <property type="entry name" value="GMC_OxRdtase_N"/>
</dbReference>
<dbReference type="EMBL" id="JARQZJ010000008">
    <property type="protein sequence ID" value="KAK9871978.1"/>
    <property type="molecule type" value="Genomic_DNA"/>
</dbReference>
<reference evidence="6 7" key="1">
    <citation type="submission" date="2023-03" db="EMBL/GenBank/DDBJ databases">
        <title>Genome insight into feeding habits of ladybird beetles.</title>
        <authorList>
            <person name="Li H.-S."/>
            <person name="Huang Y.-H."/>
            <person name="Pang H."/>
        </authorList>
    </citation>
    <scope>NUCLEOTIDE SEQUENCE [LARGE SCALE GENOMIC DNA]</scope>
    <source>
        <strain evidence="6">SYSU_2023b</strain>
        <tissue evidence="6">Whole body</tissue>
    </source>
</reference>
<feature type="binding site" evidence="2">
    <location>
        <position position="274"/>
    </location>
    <ligand>
        <name>FAD</name>
        <dbReference type="ChEBI" id="CHEBI:57692"/>
    </ligand>
</feature>
<dbReference type="PANTHER" id="PTHR11552">
    <property type="entry name" value="GLUCOSE-METHANOL-CHOLINE GMC OXIDOREDUCTASE"/>
    <property type="match status" value="1"/>
</dbReference>
<evidence type="ECO:0000256" key="2">
    <source>
        <dbReference type="PIRSR" id="PIRSR000137-2"/>
    </source>
</evidence>
<evidence type="ECO:0000313" key="7">
    <source>
        <dbReference type="Proteomes" id="UP001431783"/>
    </source>
</evidence>
<dbReference type="AlphaFoldDB" id="A0AAW1TTH0"/>
<dbReference type="Gene3D" id="3.50.50.60">
    <property type="entry name" value="FAD/NAD(P)-binding domain"/>
    <property type="match status" value="1"/>
</dbReference>
<evidence type="ECO:0000256" key="1">
    <source>
        <dbReference type="ARBA" id="ARBA00010790"/>
    </source>
</evidence>
<dbReference type="PROSITE" id="PS00624">
    <property type="entry name" value="GMC_OXRED_2"/>
    <property type="match status" value="1"/>
</dbReference>
<dbReference type="Gene3D" id="3.30.560.10">
    <property type="entry name" value="Glucose Oxidase, domain 3"/>
    <property type="match status" value="1"/>
</dbReference>
<dbReference type="InterPro" id="IPR007867">
    <property type="entry name" value="GMC_OxRtase_C"/>
</dbReference>
<keyword evidence="2 3" id="KW-0274">FAD</keyword>
<dbReference type="Proteomes" id="UP001431783">
    <property type="component" value="Unassembled WGS sequence"/>
</dbReference>
<keyword evidence="7" id="KW-1185">Reference proteome</keyword>
<comment type="similarity">
    <text evidence="1 3">Belongs to the GMC oxidoreductase family.</text>
</comment>
<dbReference type="SUPFAM" id="SSF51905">
    <property type="entry name" value="FAD/NAD(P)-binding domain"/>
    <property type="match status" value="1"/>
</dbReference>
<feature type="binding site" evidence="2">
    <location>
        <position position="143"/>
    </location>
    <ligand>
        <name>FAD</name>
        <dbReference type="ChEBI" id="CHEBI:57692"/>
    </ligand>
</feature>
<dbReference type="GO" id="GO:0016614">
    <property type="term" value="F:oxidoreductase activity, acting on CH-OH group of donors"/>
    <property type="evidence" value="ECO:0007669"/>
    <property type="project" value="InterPro"/>
</dbReference>
<feature type="domain" description="Glucose-methanol-choline oxidoreductase N-terminal" evidence="5">
    <location>
        <begin position="311"/>
        <end position="325"/>
    </location>
</feature>
<dbReference type="PANTHER" id="PTHR11552:SF215">
    <property type="entry name" value="FI02019P"/>
    <property type="match status" value="1"/>
</dbReference>
<proteinExistence type="inferred from homology"/>
<gene>
    <name evidence="6" type="ORF">WA026_015222</name>
</gene>
<name>A0AAW1TTH0_9CUCU</name>
<evidence type="ECO:0000259" key="4">
    <source>
        <dbReference type="PROSITE" id="PS00623"/>
    </source>
</evidence>
<feature type="domain" description="Glucose-methanol-choline oxidoreductase N-terminal" evidence="4">
    <location>
        <begin position="137"/>
        <end position="160"/>
    </location>
</feature>
<accession>A0AAW1TTH0</accession>
<keyword evidence="3" id="KW-0285">Flavoprotein</keyword>
<dbReference type="InterPro" id="IPR012132">
    <property type="entry name" value="GMC_OxRdtase"/>
</dbReference>
<dbReference type="SUPFAM" id="SSF54373">
    <property type="entry name" value="FAD-linked reductases, C-terminal domain"/>
    <property type="match status" value="1"/>
</dbReference>
<dbReference type="PIRSF" id="PIRSF000137">
    <property type="entry name" value="Alcohol_oxidase"/>
    <property type="match status" value="1"/>
</dbReference>
<dbReference type="Pfam" id="PF00732">
    <property type="entry name" value="GMC_oxred_N"/>
    <property type="match status" value="1"/>
</dbReference>
<dbReference type="GO" id="GO:0050660">
    <property type="term" value="F:flavin adenine dinucleotide binding"/>
    <property type="evidence" value="ECO:0007669"/>
    <property type="project" value="InterPro"/>
</dbReference>
<dbReference type="PROSITE" id="PS00623">
    <property type="entry name" value="GMC_OXRED_1"/>
    <property type="match status" value="1"/>
</dbReference>